<organism evidence="3 4">
    <name type="scientific">Nocardia higoensis</name>
    <dbReference type="NCBI Taxonomy" id="228599"/>
    <lineage>
        <taxon>Bacteria</taxon>
        <taxon>Bacillati</taxon>
        <taxon>Actinomycetota</taxon>
        <taxon>Actinomycetes</taxon>
        <taxon>Mycobacteriales</taxon>
        <taxon>Nocardiaceae</taxon>
        <taxon>Nocardia</taxon>
    </lineage>
</organism>
<comment type="caution">
    <text evidence="3">The sequence shown here is derived from an EMBL/GenBank/DDBJ whole genome shotgun (WGS) entry which is preliminary data.</text>
</comment>
<evidence type="ECO:0000256" key="1">
    <source>
        <dbReference type="SAM" id="MobiDB-lite"/>
    </source>
</evidence>
<dbReference type="EMBL" id="JADLQN010000005">
    <property type="protein sequence ID" value="MBF6357506.1"/>
    <property type="molecule type" value="Genomic_DNA"/>
</dbReference>
<feature type="chain" id="PRO_5046818880" description="Ig-like domain-containing protein" evidence="2">
    <location>
        <begin position="30"/>
        <end position="160"/>
    </location>
</feature>
<keyword evidence="4" id="KW-1185">Reference proteome</keyword>
<feature type="region of interest" description="Disordered" evidence="1">
    <location>
        <begin position="119"/>
        <end position="160"/>
    </location>
</feature>
<dbReference type="RefSeq" id="WP_195004337.1">
    <property type="nucleotide sequence ID" value="NZ_JADLQN010000005.1"/>
</dbReference>
<feature type="compositionally biased region" description="Gly residues" evidence="1">
    <location>
        <begin position="142"/>
        <end position="160"/>
    </location>
</feature>
<protein>
    <recommendedName>
        <fullName evidence="5">Ig-like domain-containing protein</fullName>
    </recommendedName>
</protein>
<feature type="compositionally biased region" description="Low complexity" evidence="1">
    <location>
        <begin position="132"/>
        <end position="141"/>
    </location>
</feature>
<sequence>MSITRQRGLGRIGSTVAGLTAATAIVVFAAPQANATVDSVTVSGATHQLGQSYTLKAKLSGASIGLLVYWTDNGQDISGPKVPWPVGESSIEWTPTTPGQHLITASQGGSTKTVVVNVIDPNAPDPDPDPGTDPGTDPGSGSSAGSGGLGDLLGGLAGSS</sequence>
<dbReference type="Proteomes" id="UP000707731">
    <property type="component" value="Unassembled WGS sequence"/>
</dbReference>
<evidence type="ECO:0000313" key="3">
    <source>
        <dbReference type="EMBL" id="MBF6357506.1"/>
    </source>
</evidence>
<proteinExistence type="predicted"/>
<reference evidence="3 4" key="1">
    <citation type="submission" date="2020-10" db="EMBL/GenBank/DDBJ databases">
        <title>Identification of Nocardia species via Next-generation sequencing and recognition of intraspecies genetic diversity.</title>
        <authorList>
            <person name="Li P."/>
            <person name="Li P."/>
            <person name="Lu B."/>
        </authorList>
    </citation>
    <scope>NUCLEOTIDE SEQUENCE [LARGE SCALE GENOMIC DNA]</scope>
    <source>
        <strain evidence="3 4">BJ06-0143</strain>
    </source>
</reference>
<name>A0ABS0DGB0_9NOCA</name>
<keyword evidence="2" id="KW-0732">Signal</keyword>
<accession>A0ABS0DGB0</accession>
<gene>
    <name evidence="3" type="ORF">IU449_23645</name>
</gene>
<feature type="signal peptide" evidence="2">
    <location>
        <begin position="1"/>
        <end position="29"/>
    </location>
</feature>
<evidence type="ECO:0008006" key="5">
    <source>
        <dbReference type="Google" id="ProtNLM"/>
    </source>
</evidence>
<evidence type="ECO:0000256" key="2">
    <source>
        <dbReference type="SAM" id="SignalP"/>
    </source>
</evidence>
<evidence type="ECO:0000313" key="4">
    <source>
        <dbReference type="Proteomes" id="UP000707731"/>
    </source>
</evidence>